<evidence type="ECO:0000313" key="2">
    <source>
        <dbReference type="Proteomes" id="UP000281028"/>
    </source>
</evidence>
<dbReference type="OrthoDB" id="641676at2"/>
<dbReference type="InterPro" id="IPR025345">
    <property type="entry name" value="DUF4249"/>
</dbReference>
<accession>A0A3S1CVF7</accession>
<reference evidence="1" key="1">
    <citation type="submission" date="2020-05" db="EMBL/GenBank/DDBJ databases">
        <title>Chitinophaga laudate sp. nov., isolated from a tropical peat swamp.</title>
        <authorList>
            <person name="Goh C.B.S."/>
            <person name="Lee M.S."/>
            <person name="Parimannan S."/>
            <person name="Pasbakhsh P."/>
            <person name="Yule C.M."/>
            <person name="Rajandas H."/>
            <person name="Loke S."/>
            <person name="Croft L."/>
            <person name="Tan J.B.L."/>
        </authorList>
    </citation>
    <scope>NUCLEOTIDE SEQUENCE</scope>
    <source>
        <strain evidence="1">Mgbs1</strain>
    </source>
</reference>
<dbReference type="Proteomes" id="UP000281028">
    <property type="component" value="Unassembled WGS sequence"/>
</dbReference>
<name>A0A3S1CVF7_9BACT</name>
<dbReference type="AlphaFoldDB" id="A0A3S1CVF7"/>
<protein>
    <submittedName>
        <fullName evidence="1">DUF4249 family protein</fullName>
    </submittedName>
</protein>
<gene>
    <name evidence="1" type="ORF">ECE50_006645</name>
</gene>
<keyword evidence="2" id="KW-1185">Reference proteome</keyword>
<dbReference type="PROSITE" id="PS51257">
    <property type="entry name" value="PROKAR_LIPOPROTEIN"/>
    <property type="match status" value="1"/>
</dbReference>
<evidence type="ECO:0000313" key="1">
    <source>
        <dbReference type="EMBL" id="NSL86500.1"/>
    </source>
</evidence>
<dbReference type="RefSeq" id="WP_127034443.1">
    <property type="nucleotide sequence ID" value="NZ_JAABOK010000017.1"/>
</dbReference>
<dbReference type="Pfam" id="PF14054">
    <property type="entry name" value="DUF4249"/>
    <property type="match status" value="1"/>
</dbReference>
<comment type="caution">
    <text evidence="1">The sequence shown here is derived from an EMBL/GenBank/DDBJ whole genome shotgun (WGS) entry which is preliminary data.</text>
</comment>
<organism evidence="1 2">
    <name type="scientific">Chitinophaga solisilvae</name>
    <dbReference type="NCBI Taxonomy" id="1233460"/>
    <lineage>
        <taxon>Bacteria</taxon>
        <taxon>Pseudomonadati</taxon>
        <taxon>Bacteroidota</taxon>
        <taxon>Chitinophagia</taxon>
        <taxon>Chitinophagales</taxon>
        <taxon>Chitinophagaceae</taxon>
        <taxon>Chitinophaga</taxon>
    </lineage>
</organism>
<dbReference type="EMBL" id="RIAR02000001">
    <property type="protein sequence ID" value="NSL86500.1"/>
    <property type="molecule type" value="Genomic_DNA"/>
</dbReference>
<proteinExistence type="predicted"/>
<sequence>MKYLLIFMCAGIAFLMGCEKELPVPPSNIKPRTVVYAELIAGSKGEVRLGKSKPVGPGINNEFESVPNAAIQLLDKDSNLIETLQYVDDPNNNMSLYRGNKTLEGAHTYRVRVAVPDMKPVSASAWVPPAFKMDLVDTARTMLNGRPVLRFRFNIQPLPAGIRQYIVFEALKQIAVLDTFFYYSGQRYHLTENADLYQRVKNEPGVRLEKDTTWENAYLRIPCYTQDENADNNQIGGLNENYNAILFTQMNKPLNTCLYINATALVANPSLYIPQGRVMVYVKSVSKEYYDFLLTYEKLKRNPGLNSLVQAIQLRSNAIGGLGVIGGVNQKVFPLYFDEL</sequence>